<name>A0A4Z0BYL4_9BURK</name>
<dbReference type="Proteomes" id="UP000297564">
    <property type="component" value="Unassembled WGS sequence"/>
</dbReference>
<comment type="caution">
    <text evidence="1">The sequence shown here is derived from an EMBL/GenBank/DDBJ whole genome shotgun (WGS) entry which is preliminary data.</text>
</comment>
<proteinExistence type="predicted"/>
<dbReference type="OrthoDB" id="9779761at2"/>
<gene>
    <name evidence="1" type="ORF">EZ242_05765</name>
</gene>
<dbReference type="AlphaFoldDB" id="A0A4Z0BYL4"/>
<dbReference type="RefSeq" id="WP_135284187.1">
    <property type="nucleotide sequence ID" value="NZ_SMLL01000002.1"/>
</dbReference>
<evidence type="ECO:0000313" key="2">
    <source>
        <dbReference type="Proteomes" id="UP000297564"/>
    </source>
</evidence>
<evidence type="ECO:0000313" key="1">
    <source>
        <dbReference type="EMBL" id="TFZ03388.1"/>
    </source>
</evidence>
<protein>
    <submittedName>
        <fullName evidence="1">Uncharacterized protein</fullName>
    </submittedName>
</protein>
<accession>A0A4Z0BYL4</accession>
<sequence length="123" mass="13890">MARKKAIIHRYDNLPDIEAVERNGCTEVYKRAKDDDFEIVVVVPTSKAKTLKALVADAASGQFAPDRAKPWPGRPDAYPVRINVRNVRYTSLQRVREAMKKAGHSWAAAWVIKSVELEESELL</sequence>
<reference evidence="1 2" key="1">
    <citation type="submission" date="2019-03" db="EMBL/GenBank/DDBJ databases">
        <title>Ramlibacter rhizophilus CCTCC AB2015357, whole genome shotgun sequence.</title>
        <authorList>
            <person name="Zhang X."/>
            <person name="Feng G."/>
            <person name="Zhu H."/>
        </authorList>
    </citation>
    <scope>NUCLEOTIDE SEQUENCE [LARGE SCALE GENOMIC DNA]</scope>
    <source>
        <strain evidence="1 2">CCTCC AB2015357</strain>
    </source>
</reference>
<keyword evidence="2" id="KW-1185">Reference proteome</keyword>
<organism evidence="1 2">
    <name type="scientific">Ramlibacter rhizophilus</name>
    <dbReference type="NCBI Taxonomy" id="1781167"/>
    <lineage>
        <taxon>Bacteria</taxon>
        <taxon>Pseudomonadati</taxon>
        <taxon>Pseudomonadota</taxon>
        <taxon>Betaproteobacteria</taxon>
        <taxon>Burkholderiales</taxon>
        <taxon>Comamonadaceae</taxon>
        <taxon>Ramlibacter</taxon>
    </lineage>
</organism>
<dbReference type="EMBL" id="SMLL01000002">
    <property type="protein sequence ID" value="TFZ03388.1"/>
    <property type="molecule type" value="Genomic_DNA"/>
</dbReference>